<evidence type="ECO:0000256" key="4">
    <source>
        <dbReference type="ARBA" id="ARBA00022989"/>
    </source>
</evidence>
<feature type="region of interest" description="Disordered" evidence="6">
    <location>
        <begin position="485"/>
        <end position="541"/>
    </location>
</feature>
<organism evidence="9 10">
    <name type="scientific">Mesorhabditis belari</name>
    <dbReference type="NCBI Taxonomy" id="2138241"/>
    <lineage>
        <taxon>Eukaryota</taxon>
        <taxon>Metazoa</taxon>
        <taxon>Ecdysozoa</taxon>
        <taxon>Nematoda</taxon>
        <taxon>Chromadorea</taxon>
        <taxon>Rhabditida</taxon>
        <taxon>Rhabditina</taxon>
        <taxon>Rhabditomorpha</taxon>
        <taxon>Rhabditoidea</taxon>
        <taxon>Rhabditidae</taxon>
        <taxon>Mesorhabditinae</taxon>
        <taxon>Mesorhabditis</taxon>
    </lineage>
</organism>
<feature type="compositionally biased region" description="Polar residues" evidence="6">
    <location>
        <begin position="455"/>
        <end position="466"/>
    </location>
</feature>
<dbReference type="PANTHER" id="PTHR13064:SF6">
    <property type="entry name" value="TRANSMEMBRANE PROTEIN 9"/>
    <property type="match status" value="1"/>
</dbReference>
<comment type="subcellular location">
    <subcellularLocation>
        <location evidence="1">Membrane</location>
    </subcellularLocation>
</comment>
<dbReference type="GO" id="GO:0005765">
    <property type="term" value="C:lysosomal membrane"/>
    <property type="evidence" value="ECO:0007669"/>
    <property type="project" value="InterPro"/>
</dbReference>
<evidence type="ECO:0000256" key="1">
    <source>
        <dbReference type="ARBA" id="ARBA00004370"/>
    </source>
</evidence>
<comment type="similarity">
    <text evidence="2">Belongs to the TMEM9 family.</text>
</comment>
<name>A0AAF3J6D2_9BILA</name>
<evidence type="ECO:0000256" key="6">
    <source>
        <dbReference type="SAM" id="MobiDB-lite"/>
    </source>
</evidence>
<dbReference type="InterPro" id="IPR008853">
    <property type="entry name" value="TMEM9/TMEM9B"/>
</dbReference>
<dbReference type="AlphaFoldDB" id="A0AAF3J6D2"/>
<sequence>MRRTILLIIIGCAITIKAETNFEDSRCRCVCPSTKYFASNQSSEEANHRRYYTKTDISPGKCTPSVVVHPQVTEIVDGTHIDAFLANCDCRYESRNTVMLKVVVIFVMCVIAVLLAYMAFLLCLDPMIRKQRFTVPYRQHNDELEENIFARASSSNETPDTAPTQMRARNPNVLERVEAEQNRWMRKVEEQRKSVFDDHSEIGGVADGCARISGMISSRKLASELTEAEVDTLTTDELQQACIALLQHAKVLERDVDGFRNDAQRLRQERNVLREKVDELTDSLEVSDADRKRLVDELDAAKLQMSEFKKSEANRVCASPLPKQIDTHIQRSTIPAEHSTNNRKRQQTDGLERVSSPSSTSSNKINGRQKYRKSLMPQWDDLEMGSSSPVPPPPPPPPLPLLPPLNVPPPIPGSDQWIAPPPPPPALNFQDNNGAGPRTPPQSEKPPWMMAPPLNSYQPSSLTGPSPSAPYTMVPPQFSGIQPTGGGMSIPPPSLQFGMRQNPNNMQRRSFNESPQLGNSAQRSQSRFNQSGKFQMEPKDRARAPGIPLLCGKIVGPTTLTRNDSMMVADRLRGLTTNLDQNLLWKNTHYHKCYCKPCGAKNLDSPAEVIAHALSQGHIDKIYSINTGISSEDFDYWMKVLEKSQAIESFNSSLGNNSHAATASLDC</sequence>
<dbReference type="Pfam" id="PF05434">
    <property type="entry name" value="Tmemb_9"/>
    <property type="match status" value="1"/>
</dbReference>
<feature type="region of interest" description="Disordered" evidence="6">
    <location>
        <begin position="310"/>
        <end position="467"/>
    </location>
</feature>
<feature type="compositionally biased region" description="Polar residues" evidence="6">
    <location>
        <begin position="499"/>
        <end position="533"/>
    </location>
</feature>
<evidence type="ECO:0000256" key="2">
    <source>
        <dbReference type="ARBA" id="ARBA00007264"/>
    </source>
</evidence>
<protein>
    <submittedName>
        <fullName evidence="10">Uncharacterized protein</fullName>
    </submittedName>
</protein>
<accession>A0AAF3J6D2</accession>
<dbReference type="Proteomes" id="UP000887575">
    <property type="component" value="Unassembled WGS sequence"/>
</dbReference>
<feature type="signal peptide" evidence="8">
    <location>
        <begin position="1"/>
        <end position="18"/>
    </location>
</feature>
<feature type="compositionally biased region" description="Pro residues" evidence="6">
    <location>
        <begin position="389"/>
        <end position="412"/>
    </location>
</feature>
<evidence type="ECO:0000256" key="8">
    <source>
        <dbReference type="SAM" id="SignalP"/>
    </source>
</evidence>
<evidence type="ECO:0000256" key="7">
    <source>
        <dbReference type="SAM" id="Phobius"/>
    </source>
</evidence>
<keyword evidence="4 7" id="KW-1133">Transmembrane helix</keyword>
<keyword evidence="5 7" id="KW-0472">Membrane</keyword>
<feature type="chain" id="PRO_5042264382" evidence="8">
    <location>
        <begin position="19"/>
        <end position="667"/>
    </location>
</feature>
<dbReference type="PANTHER" id="PTHR13064">
    <property type="entry name" value="TRANSMEMBRANE PROTEIN 9 FAMILY MEMBER"/>
    <property type="match status" value="1"/>
</dbReference>
<feature type="transmembrane region" description="Helical" evidence="7">
    <location>
        <begin position="98"/>
        <end position="124"/>
    </location>
</feature>
<dbReference type="WBParaSite" id="MBELARI_LOCUS19017">
    <property type="protein sequence ID" value="MBELARI_LOCUS19017"/>
    <property type="gene ID" value="MBELARI_LOCUS19017"/>
</dbReference>
<evidence type="ECO:0000256" key="3">
    <source>
        <dbReference type="ARBA" id="ARBA00022692"/>
    </source>
</evidence>
<reference evidence="10" key="1">
    <citation type="submission" date="2024-02" db="UniProtKB">
        <authorList>
            <consortium name="WormBaseParasite"/>
        </authorList>
    </citation>
    <scope>IDENTIFICATION</scope>
</reference>
<evidence type="ECO:0000313" key="9">
    <source>
        <dbReference type="Proteomes" id="UP000887575"/>
    </source>
</evidence>
<keyword evidence="8" id="KW-0732">Signal</keyword>
<keyword evidence="9" id="KW-1185">Reference proteome</keyword>
<evidence type="ECO:0000313" key="10">
    <source>
        <dbReference type="WBParaSite" id="MBELARI_LOCUS19017"/>
    </source>
</evidence>
<evidence type="ECO:0000256" key="5">
    <source>
        <dbReference type="ARBA" id="ARBA00023136"/>
    </source>
</evidence>
<proteinExistence type="inferred from homology"/>
<keyword evidence="3 7" id="KW-0812">Transmembrane</keyword>